<dbReference type="RefSeq" id="WP_164953066.1">
    <property type="nucleotide sequence ID" value="NZ_CP047363.1"/>
</dbReference>
<dbReference type="EMBL" id="CP047363">
    <property type="protein sequence ID" value="QIH77580.1"/>
    <property type="molecule type" value="Genomic_DNA"/>
</dbReference>
<gene>
    <name evidence="1" type="ORF">GTN30_02780</name>
</gene>
<reference evidence="1" key="1">
    <citation type="journal article" date="2020" name="Antimicrob. Agents Chemother.">
        <title>The novel macrolide resistance genes mef(D), msr(F) and msr(H) are present on resistance islands in Macrococcus canis, Macrococcus caseolyticus and Staphylococcus aureus.</title>
        <authorList>
            <person name="Schwendener S."/>
            <person name="Dona V."/>
            <person name="Perreten V."/>
        </authorList>
    </citation>
    <scope>NUCLEOTIDE SEQUENCE</scope>
    <source>
        <strain evidence="1">Epi0076A</strain>
    </source>
</reference>
<evidence type="ECO:0000313" key="2">
    <source>
        <dbReference type="Proteomes" id="UP000501122"/>
    </source>
</evidence>
<protein>
    <submittedName>
        <fullName evidence="1">Uncharacterized protein</fullName>
    </submittedName>
</protein>
<name>A0AAE6X160_9STAP</name>
<sequence>MGRRDERYEEIAEIVFEDIKTYVNGNEGSGKDSLINKHFTIDLIDETTESLVYVNFDTDKYIFDDIQFQEDRKLFVNAKSVASIIGEIVSGEKVDFTKIIILEKDKAIISYDADEF</sequence>
<evidence type="ECO:0000313" key="1">
    <source>
        <dbReference type="EMBL" id="QIH77580.1"/>
    </source>
</evidence>
<proteinExistence type="predicted"/>
<organism evidence="1 2">
    <name type="scientific">Macrococcoides canis</name>
    <dbReference type="NCBI Taxonomy" id="1855823"/>
    <lineage>
        <taxon>Bacteria</taxon>
        <taxon>Bacillati</taxon>
        <taxon>Bacillota</taxon>
        <taxon>Bacilli</taxon>
        <taxon>Bacillales</taxon>
        <taxon>Staphylococcaceae</taxon>
        <taxon>Macrococcoides</taxon>
    </lineage>
</organism>
<dbReference type="Proteomes" id="UP000501122">
    <property type="component" value="Chromosome"/>
</dbReference>
<dbReference type="AlphaFoldDB" id="A0AAE6X160"/>
<accession>A0AAE6X160</accession>